<evidence type="ECO:0000313" key="3">
    <source>
        <dbReference type="EMBL" id="OGY32311.1"/>
    </source>
</evidence>
<dbReference type="AlphaFoldDB" id="A0A1G1WXL1"/>
<dbReference type="PANTHER" id="PTHR34477">
    <property type="entry name" value="UPF0213 PROTEIN YHBQ"/>
    <property type="match status" value="1"/>
</dbReference>
<dbReference type="PANTHER" id="PTHR34477:SF5">
    <property type="entry name" value="BSL5627 PROTEIN"/>
    <property type="match status" value="1"/>
</dbReference>
<evidence type="ECO:0000313" key="4">
    <source>
        <dbReference type="Proteomes" id="UP000179279"/>
    </source>
</evidence>
<sequence length="82" mass="9990">MYFVYSVYNKKHNKTYIGQTKDLEERIRLHNKKVFKGYTSRFDGSWKLIYSESKETRTEALRRETQLKSYRGRQFIKNFVPG</sequence>
<dbReference type="Pfam" id="PF01541">
    <property type="entry name" value="GIY-YIG"/>
    <property type="match status" value="1"/>
</dbReference>
<dbReference type="Gene3D" id="3.40.1440.10">
    <property type="entry name" value="GIY-YIG endonuclease"/>
    <property type="match status" value="1"/>
</dbReference>
<evidence type="ECO:0000259" key="2">
    <source>
        <dbReference type="PROSITE" id="PS50164"/>
    </source>
</evidence>
<comment type="caution">
    <text evidence="3">The sequence shown here is derived from an EMBL/GenBank/DDBJ whole genome shotgun (WGS) entry which is preliminary data.</text>
</comment>
<dbReference type="InterPro" id="IPR000305">
    <property type="entry name" value="GIY-YIG_endonuc"/>
</dbReference>
<dbReference type="EMBL" id="MHDA01000020">
    <property type="protein sequence ID" value="OGY32311.1"/>
    <property type="molecule type" value="Genomic_DNA"/>
</dbReference>
<reference evidence="3 4" key="1">
    <citation type="journal article" date="2016" name="Nat. Commun.">
        <title>Thousands of microbial genomes shed light on interconnected biogeochemical processes in an aquifer system.</title>
        <authorList>
            <person name="Anantharaman K."/>
            <person name="Brown C.T."/>
            <person name="Hug L.A."/>
            <person name="Sharon I."/>
            <person name="Castelle C.J."/>
            <person name="Probst A.J."/>
            <person name="Thomas B.C."/>
            <person name="Singh A."/>
            <person name="Wilkins M.J."/>
            <person name="Karaoz U."/>
            <person name="Brodie E.L."/>
            <person name="Williams K.H."/>
            <person name="Hubbard S.S."/>
            <person name="Banfield J.F."/>
        </authorList>
    </citation>
    <scope>NUCLEOTIDE SEQUENCE [LARGE SCALE GENOMIC DNA]</scope>
</reference>
<name>A0A1G1WXL1_9BACT</name>
<dbReference type="Proteomes" id="UP000179279">
    <property type="component" value="Unassembled WGS sequence"/>
</dbReference>
<dbReference type="SUPFAM" id="SSF82771">
    <property type="entry name" value="GIY-YIG endonuclease"/>
    <property type="match status" value="1"/>
</dbReference>
<protein>
    <recommendedName>
        <fullName evidence="2">GIY-YIG domain-containing protein</fullName>
    </recommendedName>
</protein>
<comment type="similarity">
    <text evidence="1">Belongs to the UPF0213 family.</text>
</comment>
<dbReference type="InterPro" id="IPR035901">
    <property type="entry name" value="GIY-YIG_endonuc_sf"/>
</dbReference>
<dbReference type="PROSITE" id="PS50164">
    <property type="entry name" value="GIY_YIG"/>
    <property type="match status" value="1"/>
</dbReference>
<evidence type="ECO:0000256" key="1">
    <source>
        <dbReference type="ARBA" id="ARBA00007435"/>
    </source>
</evidence>
<feature type="domain" description="GIY-YIG" evidence="2">
    <location>
        <begin position="1"/>
        <end position="77"/>
    </location>
</feature>
<proteinExistence type="inferred from homology"/>
<accession>A0A1G1WXL1</accession>
<dbReference type="InterPro" id="IPR050190">
    <property type="entry name" value="UPF0213_domain"/>
</dbReference>
<gene>
    <name evidence="3" type="ORF">A3A57_01575</name>
</gene>
<organism evidence="3 4">
    <name type="scientific">Candidatus Woykebacteria bacterium RIFCSPLOWO2_01_FULL_41_12</name>
    <dbReference type="NCBI Taxonomy" id="1802604"/>
    <lineage>
        <taxon>Bacteria</taxon>
        <taxon>Candidatus Woykeibacteriota</taxon>
    </lineage>
</organism>